<evidence type="ECO:0000313" key="4">
    <source>
        <dbReference type="Proteomes" id="UP001497482"/>
    </source>
</evidence>
<organism evidence="3 4">
    <name type="scientific">Knipowitschia caucasica</name>
    <name type="common">Caucasian dwarf goby</name>
    <name type="synonym">Pomatoschistus caucasicus</name>
    <dbReference type="NCBI Taxonomy" id="637954"/>
    <lineage>
        <taxon>Eukaryota</taxon>
        <taxon>Metazoa</taxon>
        <taxon>Chordata</taxon>
        <taxon>Craniata</taxon>
        <taxon>Vertebrata</taxon>
        <taxon>Euteleostomi</taxon>
        <taxon>Actinopterygii</taxon>
        <taxon>Neopterygii</taxon>
        <taxon>Teleostei</taxon>
        <taxon>Neoteleostei</taxon>
        <taxon>Acanthomorphata</taxon>
        <taxon>Gobiaria</taxon>
        <taxon>Gobiiformes</taxon>
        <taxon>Gobioidei</taxon>
        <taxon>Gobiidae</taxon>
        <taxon>Gobiinae</taxon>
        <taxon>Knipowitschia</taxon>
    </lineage>
</organism>
<name>A0AAV2M2V2_KNICA</name>
<dbReference type="AlphaFoldDB" id="A0AAV2M2V2"/>
<feature type="coiled-coil region" evidence="1">
    <location>
        <begin position="65"/>
        <end position="99"/>
    </location>
</feature>
<keyword evidence="4" id="KW-1185">Reference proteome</keyword>
<gene>
    <name evidence="3" type="ORF">KC01_LOCUS34690</name>
</gene>
<evidence type="ECO:0000313" key="3">
    <source>
        <dbReference type="EMBL" id="CAL1607658.1"/>
    </source>
</evidence>
<feature type="region of interest" description="Disordered" evidence="2">
    <location>
        <begin position="34"/>
        <end position="56"/>
    </location>
</feature>
<protein>
    <submittedName>
        <fullName evidence="3">Uncharacterized protein</fullName>
    </submittedName>
</protein>
<proteinExistence type="predicted"/>
<keyword evidence="1" id="KW-0175">Coiled coil</keyword>
<dbReference type="Proteomes" id="UP001497482">
    <property type="component" value="Chromosome 6"/>
</dbReference>
<sequence>MQERNQELTAQYEKKQKELKNLCLEEGQLRRALAMKQDKESKQSIRRQKKKEMKEQHIQEVMGHCNLIQQKREEMADKMQAIRNETQDLKDKMQSLRDACKQDTSRAQALFDALSAALANLHQQMDVNIQDITNDLSRKTANF</sequence>
<evidence type="ECO:0000256" key="2">
    <source>
        <dbReference type="SAM" id="MobiDB-lite"/>
    </source>
</evidence>
<accession>A0AAV2M2V2</accession>
<dbReference type="EMBL" id="OZ035828">
    <property type="protein sequence ID" value="CAL1607658.1"/>
    <property type="molecule type" value="Genomic_DNA"/>
</dbReference>
<evidence type="ECO:0000256" key="1">
    <source>
        <dbReference type="SAM" id="Coils"/>
    </source>
</evidence>
<reference evidence="3 4" key="1">
    <citation type="submission" date="2024-04" db="EMBL/GenBank/DDBJ databases">
        <authorList>
            <person name="Waldvogel A.-M."/>
            <person name="Schoenle A."/>
        </authorList>
    </citation>
    <scope>NUCLEOTIDE SEQUENCE [LARGE SCALE GENOMIC DNA]</scope>
</reference>